<gene>
    <name evidence="7" type="ORF">FISHEDRAFT_38653</name>
</gene>
<feature type="domain" description="TauD/TfdA-like" evidence="6">
    <location>
        <begin position="76"/>
        <end position="346"/>
    </location>
</feature>
<dbReference type="EMBL" id="KN881675">
    <property type="protein sequence ID" value="KIY50630.1"/>
    <property type="molecule type" value="Genomic_DNA"/>
</dbReference>
<name>A0A0D7AJX7_9AGAR</name>
<keyword evidence="3" id="KW-0223">Dioxygenase</keyword>
<proteinExistence type="inferred from homology"/>
<dbReference type="SUPFAM" id="SSF51197">
    <property type="entry name" value="Clavaminate synthase-like"/>
    <property type="match status" value="1"/>
</dbReference>
<comment type="similarity">
    <text evidence="1">Belongs to the TfdA dioxygenase family.</text>
</comment>
<accession>A0A0D7AJX7</accession>
<keyword evidence="2" id="KW-0479">Metal-binding</keyword>
<dbReference type="InterPro" id="IPR051323">
    <property type="entry name" value="AtsK-like"/>
</dbReference>
<dbReference type="OrthoDB" id="10257314at2759"/>
<evidence type="ECO:0000256" key="5">
    <source>
        <dbReference type="ARBA" id="ARBA00023004"/>
    </source>
</evidence>
<keyword evidence="4" id="KW-0560">Oxidoreductase</keyword>
<reference evidence="7 8" key="1">
    <citation type="journal article" date="2015" name="Fungal Genet. Biol.">
        <title>Evolution of novel wood decay mechanisms in Agaricales revealed by the genome sequences of Fistulina hepatica and Cylindrobasidium torrendii.</title>
        <authorList>
            <person name="Floudas D."/>
            <person name="Held B.W."/>
            <person name="Riley R."/>
            <person name="Nagy L.G."/>
            <person name="Koehler G."/>
            <person name="Ransdell A.S."/>
            <person name="Younus H."/>
            <person name="Chow J."/>
            <person name="Chiniquy J."/>
            <person name="Lipzen A."/>
            <person name="Tritt A."/>
            <person name="Sun H."/>
            <person name="Haridas S."/>
            <person name="LaButti K."/>
            <person name="Ohm R.A."/>
            <person name="Kues U."/>
            <person name="Blanchette R.A."/>
            <person name="Grigoriev I.V."/>
            <person name="Minto R.E."/>
            <person name="Hibbett D.S."/>
        </authorList>
    </citation>
    <scope>NUCLEOTIDE SEQUENCE [LARGE SCALE GENOMIC DNA]</scope>
    <source>
        <strain evidence="7 8">ATCC 64428</strain>
    </source>
</reference>
<keyword evidence="5" id="KW-0408">Iron</keyword>
<dbReference type="PANTHER" id="PTHR30468:SF1">
    <property type="entry name" value="ALPHA-KETOGLUTARATE-DEPENDENT SULFONATE DIOXYGENASE"/>
    <property type="match status" value="1"/>
</dbReference>
<dbReference type="GO" id="GO:0046872">
    <property type="term" value="F:metal ion binding"/>
    <property type="evidence" value="ECO:0007669"/>
    <property type="project" value="UniProtKB-KW"/>
</dbReference>
<dbReference type="PANTHER" id="PTHR30468">
    <property type="entry name" value="ALPHA-KETOGLUTARATE-DEPENDENT SULFONATE DIOXYGENASE"/>
    <property type="match status" value="1"/>
</dbReference>
<evidence type="ECO:0000313" key="8">
    <source>
        <dbReference type="Proteomes" id="UP000054144"/>
    </source>
</evidence>
<organism evidence="7 8">
    <name type="scientific">Fistulina hepatica ATCC 64428</name>
    <dbReference type="NCBI Taxonomy" id="1128425"/>
    <lineage>
        <taxon>Eukaryota</taxon>
        <taxon>Fungi</taxon>
        <taxon>Dikarya</taxon>
        <taxon>Basidiomycota</taxon>
        <taxon>Agaricomycotina</taxon>
        <taxon>Agaricomycetes</taxon>
        <taxon>Agaricomycetidae</taxon>
        <taxon>Agaricales</taxon>
        <taxon>Fistulinaceae</taxon>
        <taxon>Fistulina</taxon>
    </lineage>
</organism>
<evidence type="ECO:0000256" key="1">
    <source>
        <dbReference type="ARBA" id="ARBA00005896"/>
    </source>
</evidence>
<evidence type="ECO:0000256" key="2">
    <source>
        <dbReference type="ARBA" id="ARBA00022723"/>
    </source>
</evidence>
<evidence type="ECO:0000256" key="3">
    <source>
        <dbReference type="ARBA" id="ARBA00022964"/>
    </source>
</evidence>
<dbReference type="InterPro" id="IPR003819">
    <property type="entry name" value="TauD/TfdA-like"/>
</dbReference>
<dbReference type="Gene3D" id="3.60.130.10">
    <property type="entry name" value="Clavaminate synthase-like"/>
    <property type="match status" value="1"/>
</dbReference>
<dbReference type="Proteomes" id="UP000054144">
    <property type="component" value="Unassembled WGS sequence"/>
</dbReference>
<sequence>MSTTATYTNADPVEGGKTIFLAPKTDEPEYKYAHLLPTFPEKTYPILENFEHFDPGHRALKHANPRAFLERASSVVELTPNLGTEVKGLSLASLTSDERDELALEVARRGLMVFRDQEEFIDKGPEFYKEFGRHFGRLHIHPTYSHPQGYPELHLVYRDEKTTVNPEREQFITSVQWHSDITFERQPPGLTTLFLLDQPKSGGDTLFVSTVSALKKLSPGFVAFLKTLKAEHTNKDQAQWGKDRNLLQRRPPVTTVHPIVRRHPVTGEEALFVNRGFTRRIVGLKREESDLILEFLFQHIERSADNQARARWFPNTVVLWDNRVTDHSVTVDFVDNKARRHGCRITPQAERPIPALDTLKLDD</sequence>
<dbReference type="InterPro" id="IPR042098">
    <property type="entry name" value="TauD-like_sf"/>
</dbReference>
<dbReference type="AlphaFoldDB" id="A0A0D7AJX7"/>
<protein>
    <submittedName>
        <fullName evidence="7">TauD-domain-containing protein</fullName>
    </submittedName>
</protein>
<evidence type="ECO:0000256" key="4">
    <source>
        <dbReference type="ARBA" id="ARBA00023002"/>
    </source>
</evidence>
<keyword evidence="8" id="KW-1185">Reference proteome</keyword>
<dbReference type="Pfam" id="PF02668">
    <property type="entry name" value="TauD"/>
    <property type="match status" value="1"/>
</dbReference>
<dbReference type="GO" id="GO:0016706">
    <property type="term" value="F:2-oxoglutarate-dependent dioxygenase activity"/>
    <property type="evidence" value="ECO:0007669"/>
    <property type="project" value="TreeGrafter"/>
</dbReference>
<dbReference type="FunFam" id="3.60.130.10:FF:000003">
    <property type="entry name" value="Alpha-ketoglutarate-dependent taurine dioxygenase"/>
    <property type="match status" value="1"/>
</dbReference>
<dbReference type="GO" id="GO:0005737">
    <property type="term" value="C:cytoplasm"/>
    <property type="evidence" value="ECO:0007669"/>
    <property type="project" value="TreeGrafter"/>
</dbReference>
<evidence type="ECO:0000313" key="7">
    <source>
        <dbReference type="EMBL" id="KIY50630.1"/>
    </source>
</evidence>
<evidence type="ECO:0000259" key="6">
    <source>
        <dbReference type="Pfam" id="PF02668"/>
    </source>
</evidence>